<proteinExistence type="predicted"/>
<evidence type="ECO:0000313" key="2">
    <source>
        <dbReference type="EMBL" id="RBP16540.1"/>
    </source>
</evidence>
<evidence type="ECO:0000313" key="3">
    <source>
        <dbReference type="Proteomes" id="UP000253529"/>
    </source>
</evidence>
<dbReference type="RefSeq" id="WP_113888324.1">
    <property type="nucleotide sequence ID" value="NZ_QNRK01000005.1"/>
</dbReference>
<feature type="transmembrane region" description="Helical" evidence="1">
    <location>
        <begin position="43"/>
        <end position="65"/>
    </location>
</feature>
<gene>
    <name evidence="2" type="ORF">DFR50_105183</name>
</gene>
<sequence length="72" mass="7355">MNLISIAAGLLGLVDLVLAAVYFLVPAGGLPSFLPGFEPGGTHIHVTHGIGALVFGLVLLGLAWFSRESKAA</sequence>
<organism evidence="2 3">
    <name type="scientific">Roseiarcus fermentans</name>
    <dbReference type="NCBI Taxonomy" id="1473586"/>
    <lineage>
        <taxon>Bacteria</taxon>
        <taxon>Pseudomonadati</taxon>
        <taxon>Pseudomonadota</taxon>
        <taxon>Alphaproteobacteria</taxon>
        <taxon>Hyphomicrobiales</taxon>
        <taxon>Roseiarcaceae</taxon>
        <taxon>Roseiarcus</taxon>
    </lineage>
</organism>
<comment type="caution">
    <text evidence="2">The sequence shown here is derived from an EMBL/GenBank/DDBJ whole genome shotgun (WGS) entry which is preliminary data.</text>
</comment>
<keyword evidence="1" id="KW-0472">Membrane</keyword>
<evidence type="ECO:0000256" key="1">
    <source>
        <dbReference type="SAM" id="Phobius"/>
    </source>
</evidence>
<protein>
    <submittedName>
        <fullName evidence="2">Uncharacterized protein</fullName>
    </submittedName>
</protein>
<dbReference type="Proteomes" id="UP000253529">
    <property type="component" value="Unassembled WGS sequence"/>
</dbReference>
<name>A0A366FR64_9HYPH</name>
<reference evidence="2 3" key="1">
    <citation type="submission" date="2018-06" db="EMBL/GenBank/DDBJ databases">
        <title>Genomic Encyclopedia of Type Strains, Phase IV (KMG-IV): sequencing the most valuable type-strain genomes for metagenomic binning, comparative biology and taxonomic classification.</title>
        <authorList>
            <person name="Goeker M."/>
        </authorList>
    </citation>
    <scope>NUCLEOTIDE SEQUENCE [LARGE SCALE GENOMIC DNA]</scope>
    <source>
        <strain evidence="2 3">DSM 24875</strain>
    </source>
</reference>
<keyword evidence="3" id="KW-1185">Reference proteome</keyword>
<accession>A0A366FR64</accession>
<dbReference type="EMBL" id="QNRK01000005">
    <property type="protein sequence ID" value="RBP16540.1"/>
    <property type="molecule type" value="Genomic_DNA"/>
</dbReference>
<keyword evidence="1" id="KW-0812">Transmembrane</keyword>
<keyword evidence="1" id="KW-1133">Transmembrane helix</keyword>
<dbReference type="AlphaFoldDB" id="A0A366FR64"/>